<name>A0A1G2CWV2_9BACT</name>
<comment type="subcellular location">
    <subcellularLocation>
        <location evidence="1">Membrane</location>
        <topology evidence="1">Multi-pass membrane protein</topology>
    </subcellularLocation>
</comment>
<dbReference type="InterPro" id="IPR011701">
    <property type="entry name" value="MFS"/>
</dbReference>
<reference evidence="9 10" key="1">
    <citation type="journal article" date="2016" name="Nat. Commun.">
        <title>Thousands of microbial genomes shed light on interconnected biogeochemical processes in an aquifer system.</title>
        <authorList>
            <person name="Anantharaman K."/>
            <person name="Brown C.T."/>
            <person name="Hug L.A."/>
            <person name="Sharon I."/>
            <person name="Castelle C.J."/>
            <person name="Probst A.J."/>
            <person name="Thomas B.C."/>
            <person name="Singh A."/>
            <person name="Wilkins M.J."/>
            <person name="Karaoz U."/>
            <person name="Brodie E.L."/>
            <person name="Williams K.H."/>
            <person name="Hubbard S.S."/>
            <person name="Banfield J.F."/>
        </authorList>
    </citation>
    <scope>NUCLEOTIDE SEQUENCE [LARGE SCALE GENOMIC DNA]</scope>
</reference>
<dbReference type="GO" id="GO:0016020">
    <property type="term" value="C:membrane"/>
    <property type="evidence" value="ECO:0007669"/>
    <property type="project" value="UniProtKB-SubCell"/>
</dbReference>
<feature type="domain" description="Major facilitator superfamily (MFS) profile" evidence="8">
    <location>
        <begin position="5"/>
        <end position="409"/>
    </location>
</feature>
<gene>
    <name evidence="9" type="ORF">A2845_03515</name>
</gene>
<dbReference type="PRINTS" id="PR01035">
    <property type="entry name" value="TCRTETA"/>
</dbReference>
<evidence type="ECO:0000256" key="4">
    <source>
        <dbReference type="ARBA" id="ARBA00022692"/>
    </source>
</evidence>
<evidence type="ECO:0000259" key="8">
    <source>
        <dbReference type="PROSITE" id="PS50850"/>
    </source>
</evidence>
<dbReference type="InterPro" id="IPR020846">
    <property type="entry name" value="MFS_dom"/>
</dbReference>
<dbReference type="SUPFAM" id="SSF103473">
    <property type="entry name" value="MFS general substrate transporter"/>
    <property type="match status" value="1"/>
</dbReference>
<protein>
    <recommendedName>
        <fullName evidence="8">Major facilitator superfamily (MFS) profile domain-containing protein</fullName>
    </recommendedName>
</protein>
<dbReference type="InterPro" id="IPR001958">
    <property type="entry name" value="Tet-R_TetA/multi-R_MdtG-like"/>
</dbReference>
<dbReference type="EMBL" id="MHLI01000006">
    <property type="protein sequence ID" value="OGZ05846.1"/>
    <property type="molecule type" value="Genomic_DNA"/>
</dbReference>
<sequence length="414" mass="45160">MYNRALLTLFFTIFLDMVGVGILIPVVPVLFANPLSSHYLLAPGTPKETGYVLLGIMLALYSFGQFFAAPIMGQLSDRFGRKKLLLVSIMGTAIGQMLFGVGILLKSVILLFVVRLFTGISSGNIIVSQAAIADITTPENRAKNFGLIGAAFGLGFIVGPFLGGKLSDPTLVSWFSASTPFWFASALSLLNLIFVFTTFKETNHFLKRGEPLRAGKAITNIVRAFNAKHLRPIFVTNFLFQMGFSFYVTFASVFLYYRFGFTESSIGNYFAYVGLWIVFAQAVVTRVMSRKFKEVQIIQNSLIAVGLTILAIFLSPQVSWLYFIVPFFAMATGLSQANMTGLLSRSAGPSMQGEVLGVNGSVLALATTLPPLIAGPIAAKFEPSAPLLVASIIIICSGLYFIDHIQRERNRLSL</sequence>
<dbReference type="PROSITE" id="PS50850">
    <property type="entry name" value="MFS"/>
    <property type="match status" value="1"/>
</dbReference>
<dbReference type="AlphaFoldDB" id="A0A1G2CWV2"/>
<dbReference type="Pfam" id="PF07690">
    <property type="entry name" value="MFS_1"/>
    <property type="match status" value="1"/>
</dbReference>
<evidence type="ECO:0000313" key="10">
    <source>
        <dbReference type="Proteomes" id="UP000177122"/>
    </source>
</evidence>
<evidence type="ECO:0000313" key="9">
    <source>
        <dbReference type="EMBL" id="OGZ05846.1"/>
    </source>
</evidence>
<feature type="transmembrane region" description="Helical" evidence="7">
    <location>
        <begin position="320"/>
        <end position="343"/>
    </location>
</feature>
<dbReference type="Proteomes" id="UP000177122">
    <property type="component" value="Unassembled WGS sequence"/>
</dbReference>
<organism evidence="9 10">
    <name type="scientific">Candidatus Lloydbacteria bacterium RIFCSPHIGHO2_01_FULL_49_22</name>
    <dbReference type="NCBI Taxonomy" id="1798658"/>
    <lineage>
        <taxon>Bacteria</taxon>
        <taxon>Candidatus Lloydiibacteriota</taxon>
    </lineage>
</organism>
<keyword evidence="3" id="KW-0813">Transport</keyword>
<feature type="transmembrane region" description="Helical" evidence="7">
    <location>
        <begin position="51"/>
        <end position="72"/>
    </location>
</feature>
<proteinExistence type="inferred from homology"/>
<dbReference type="GO" id="GO:0022857">
    <property type="term" value="F:transmembrane transporter activity"/>
    <property type="evidence" value="ECO:0007669"/>
    <property type="project" value="InterPro"/>
</dbReference>
<evidence type="ECO:0000256" key="1">
    <source>
        <dbReference type="ARBA" id="ARBA00004141"/>
    </source>
</evidence>
<evidence type="ECO:0000256" key="7">
    <source>
        <dbReference type="SAM" id="Phobius"/>
    </source>
</evidence>
<evidence type="ECO:0000256" key="2">
    <source>
        <dbReference type="ARBA" id="ARBA00007520"/>
    </source>
</evidence>
<feature type="transmembrane region" description="Helical" evidence="7">
    <location>
        <begin position="269"/>
        <end position="285"/>
    </location>
</feature>
<dbReference type="PANTHER" id="PTHR23504">
    <property type="entry name" value="MAJOR FACILITATOR SUPERFAMILY DOMAIN-CONTAINING PROTEIN 10"/>
    <property type="match status" value="1"/>
</dbReference>
<accession>A0A1G2CWV2</accession>
<dbReference type="InterPro" id="IPR036259">
    <property type="entry name" value="MFS_trans_sf"/>
</dbReference>
<feature type="transmembrane region" description="Helical" evidence="7">
    <location>
        <begin position="297"/>
        <end position="314"/>
    </location>
</feature>
<comment type="similarity">
    <text evidence="2">Belongs to the major facilitator superfamily. TCR/Tet family.</text>
</comment>
<feature type="transmembrane region" description="Helical" evidence="7">
    <location>
        <begin position="109"/>
        <end position="132"/>
    </location>
</feature>
<keyword evidence="6 7" id="KW-0472">Membrane</keyword>
<feature type="transmembrane region" description="Helical" evidence="7">
    <location>
        <begin position="84"/>
        <end position="103"/>
    </location>
</feature>
<evidence type="ECO:0000256" key="5">
    <source>
        <dbReference type="ARBA" id="ARBA00022989"/>
    </source>
</evidence>
<feature type="transmembrane region" description="Helical" evidence="7">
    <location>
        <begin position="182"/>
        <end position="199"/>
    </location>
</feature>
<evidence type="ECO:0000256" key="6">
    <source>
        <dbReference type="ARBA" id="ARBA00023136"/>
    </source>
</evidence>
<feature type="transmembrane region" description="Helical" evidence="7">
    <location>
        <begin position="233"/>
        <end position="257"/>
    </location>
</feature>
<comment type="caution">
    <text evidence="9">The sequence shown here is derived from an EMBL/GenBank/DDBJ whole genome shotgun (WGS) entry which is preliminary data.</text>
</comment>
<keyword evidence="4 7" id="KW-0812">Transmembrane</keyword>
<dbReference type="PANTHER" id="PTHR23504:SF15">
    <property type="entry name" value="MAJOR FACILITATOR SUPERFAMILY (MFS) PROFILE DOMAIN-CONTAINING PROTEIN"/>
    <property type="match status" value="1"/>
</dbReference>
<feature type="transmembrane region" description="Helical" evidence="7">
    <location>
        <begin position="355"/>
        <end position="379"/>
    </location>
</feature>
<dbReference type="PROSITE" id="PS00216">
    <property type="entry name" value="SUGAR_TRANSPORT_1"/>
    <property type="match status" value="1"/>
</dbReference>
<feature type="transmembrane region" description="Helical" evidence="7">
    <location>
        <begin position="385"/>
        <end position="402"/>
    </location>
</feature>
<dbReference type="InterPro" id="IPR005829">
    <property type="entry name" value="Sugar_transporter_CS"/>
</dbReference>
<dbReference type="Gene3D" id="1.20.1250.20">
    <property type="entry name" value="MFS general substrate transporter like domains"/>
    <property type="match status" value="1"/>
</dbReference>
<keyword evidence="5 7" id="KW-1133">Transmembrane helix</keyword>
<evidence type="ECO:0000256" key="3">
    <source>
        <dbReference type="ARBA" id="ARBA00022448"/>
    </source>
</evidence>
<feature type="transmembrane region" description="Helical" evidence="7">
    <location>
        <begin position="144"/>
        <end position="162"/>
    </location>
</feature>
<feature type="transmembrane region" description="Helical" evidence="7">
    <location>
        <begin position="7"/>
        <end position="31"/>
    </location>
</feature>